<evidence type="ECO:0000256" key="1">
    <source>
        <dbReference type="SAM" id="MobiDB-lite"/>
    </source>
</evidence>
<sequence length="312" mass="36394">MKLDDLNKLSDNQLSQMDFKKMSEEDDEKKSKLTHWKKEPTLNELKRDFQNTQSSHSSFVADLDRWIGLYNAPKFGDKKHKGSRVVPKLVRKQAEWRCPSLSEPFLSTTQLFEVKPLTFDDVERAKQNALILNMQFNTQLNRVSLVDKIVRSVVKHGTAIVRLGWEYQEDEVEENIEQFEYTPVAMPQMPEIPPEQMPPEMAEQMAQMEQNNPATQLQQQYEQLAQLRQLEPDSISRILISIYSIHKKGSNLTIQQRTNLADVNYLDLNLNTSLWIMLKIIATLFGIFKYYNESIPLPMPQDCVRPPNSWYS</sequence>
<feature type="region of interest" description="Disordered" evidence="1">
    <location>
        <begin position="1"/>
        <end position="35"/>
    </location>
</feature>
<name>L2F657_9GAMM</name>
<dbReference type="RefSeq" id="WP_009501818.1">
    <property type="nucleotide sequence ID" value="NZ_ANIN01000002.1"/>
</dbReference>
<dbReference type="AlphaFoldDB" id="L2F657"/>
<gene>
    <name evidence="2" type="ORF">MOMA_06881</name>
</gene>
<proteinExistence type="predicted"/>
<dbReference type="EMBL" id="ANIN01000002">
    <property type="protein sequence ID" value="ELA08266.1"/>
    <property type="molecule type" value="Genomic_DNA"/>
</dbReference>
<reference evidence="2 3" key="1">
    <citation type="journal article" date="2013" name="Genome Announc.">
        <title>Genome Sequence of Moraxella macacae 0408225, a Novel Bacterial Species Isolated from a Cynomolgus Macaque with Epistaxis.</title>
        <authorList>
            <person name="Ladner J.T."/>
            <person name="Whitehouse C.A."/>
            <person name="Koroleva G.I."/>
            <person name="Palacios G.F."/>
        </authorList>
    </citation>
    <scope>NUCLEOTIDE SEQUENCE [LARGE SCALE GENOMIC DNA]</scope>
    <source>
        <strain evidence="2 3">0408225</strain>
    </source>
</reference>
<comment type="caution">
    <text evidence="2">The sequence shown here is derived from an EMBL/GenBank/DDBJ whole genome shotgun (WGS) entry which is preliminary data.</text>
</comment>
<protein>
    <submittedName>
        <fullName evidence="2">Uncharacterized protein</fullName>
    </submittedName>
</protein>
<dbReference type="Proteomes" id="UP000023795">
    <property type="component" value="Unassembled WGS sequence"/>
</dbReference>
<feature type="compositionally biased region" description="Basic and acidic residues" evidence="1">
    <location>
        <begin position="18"/>
        <end position="35"/>
    </location>
</feature>
<organism evidence="2 3">
    <name type="scientific">Moraxella macacae 0408225</name>
    <dbReference type="NCBI Taxonomy" id="1230338"/>
    <lineage>
        <taxon>Bacteria</taxon>
        <taxon>Pseudomonadati</taxon>
        <taxon>Pseudomonadota</taxon>
        <taxon>Gammaproteobacteria</taxon>
        <taxon>Moraxellales</taxon>
        <taxon>Moraxellaceae</taxon>
        <taxon>Moraxella</taxon>
    </lineage>
</organism>
<dbReference type="Pfam" id="PF23899">
    <property type="entry name" value="SU10_portal"/>
    <property type="match status" value="1"/>
</dbReference>
<dbReference type="OrthoDB" id="7053178at2"/>
<accession>L2F657</accession>
<dbReference type="InterPro" id="IPR056909">
    <property type="entry name" value="SU10_portal"/>
</dbReference>
<evidence type="ECO:0000313" key="3">
    <source>
        <dbReference type="Proteomes" id="UP000023795"/>
    </source>
</evidence>
<evidence type="ECO:0000313" key="2">
    <source>
        <dbReference type="EMBL" id="ELA08266.1"/>
    </source>
</evidence>
<keyword evidence="3" id="KW-1185">Reference proteome</keyword>
<dbReference type="STRING" id="1230338.MOMA_06881"/>